<evidence type="ECO:0000259" key="7">
    <source>
        <dbReference type="Pfam" id="PF02878"/>
    </source>
</evidence>
<evidence type="ECO:0000256" key="3">
    <source>
        <dbReference type="ARBA" id="ARBA00022553"/>
    </source>
</evidence>
<dbReference type="GO" id="GO:0005975">
    <property type="term" value="P:carbohydrate metabolic process"/>
    <property type="evidence" value="ECO:0007669"/>
    <property type="project" value="InterPro"/>
</dbReference>
<keyword evidence="5" id="KW-0460">Magnesium</keyword>
<comment type="cofactor">
    <cofactor evidence="1">
        <name>Mg(2+)</name>
        <dbReference type="ChEBI" id="CHEBI:18420"/>
    </cofactor>
</comment>
<evidence type="ECO:0000256" key="4">
    <source>
        <dbReference type="ARBA" id="ARBA00022723"/>
    </source>
</evidence>
<evidence type="ECO:0000313" key="9">
    <source>
        <dbReference type="Proteomes" id="UP000231157"/>
    </source>
</evidence>
<keyword evidence="4" id="KW-0479">Metal-binding</keyword>
<sequence length="131" mass="14239">MNENIFKAYDIRGIYPTEIDEEVVEKIGNSLPERIGKNRIIVGFDARNGSKSLSESMVSGLKKVGVREVIEIGLSTTPMLYFLVGKLDAEGGVMITASHNPPEFNGCKVVEKNAIPVSGTEILSLIKKTGE</sequence>
<dbReference type="GO" id="GO:0016868">
    <property type="term" value="F:intramolecular phosphotransferase activity"/>
    <property type="evidence" value="ECO:0007669"/>
    <property type="project" value="InterPro"/>
</dbReference>
<reference evidence="9" key="1">
    <citation type="submission" date="2017-09" db="EMBL/GenBank/DDBJ databases">
        <title>Depth-based differentiation of microbial function through sediment-hosted aquifers and enrichment of novel symbionts in the deep terrestrial subsurface.</title>
        <authorList>
            <person name="Probst A.J."/>
            <person name="Ladd B."/>
            <person name="Jarett J.K."/>
            <person name="Geller-Mcgrath D.E."/>
            <person name="Sieber C.M.K."/>
            <person name="Emerson J.B."/>
            <person name="Anantharaman K."/>
            <person name="Thomas B.C."/>
            <person name="Malmstrom R."/>
            <person name="Stieglmeier M."/>
            <person name="Klingl A."/>
            <person name="Woyke T."/>
            <person name="Ryan C.M."/>
            <person name="Banfield J.F."/>
        </authorList>
    </citation>
    <scope>NUCLEOTIDE SEQUENCE [LARGE SCALE GENOMIC DNA]</scope>
</reference>
<dbReference type="SUPFAM" id="SSF53738">
    <property type="entry name" value="Phosphoglucomutase, first 3 domains"/>
    <property type="match status" value="1"/>
</dbReference>
<accession>A0A2H0UR98</accession>
<dbReference type="InterPro" id="IPR005844">
    <property type="entry name" value="A-D-PHexomutase_a/b/a-I"/>
</dbReference>
<evidence type="ECO:0000256" key="5">
    <source>
        <dbReference type="ARBA" id="ARBA00022842"/>
    </source>
</evidence>
<name>A0A2H0UR98_9BACT</name>
<keyword evidence="6" id="KW-0413">Isomerase</keyword>
<evidence type="ECO:0000256" key="6">
    <source>
        <dbReference type="ARBA" id="ARBA00023235"/>
    </source>
</evidence>
<evidence type="ECO:0000256" key="2">
    <source>
        <dbReference type="ARBA" id="ARBA00010231"/>
    </source>
</evidence>
<dbReference type="EMBL" id="PFAZ01000009">
    <property type="protein sequence ID" value="PIR88920.1"/>
    <property type="molecule type" value="Genomic_DNA"/>
</dbReference>
<gene>
    <name evidence="8" type="ORF">COU07_03415</name>
</gene>
<dbReference type="InterPro" id="IPR016066">
    <property type="entry name" value="A-D-PHexomutase_CS"/>
</dbReference>
<comment type="caution">
    <text evidence="8">The sequence shown here is derived from an EMBL/GenBank/DDBJ whole genome shotgun (WGS) entry which is preliminary data.</text>
</comment>
<dbReference type="Gene3D" id="3.40.120.10">
    <property type="entry name" value="Alpha-D-Glucose-1,6-Bisphosphate, subunit A, domain 3"/>
    <property type="match status" value="1"/>
</dbReference>
<dbReference type="PANTHER" id="PTHR43771:SF1">
    <property type="entry name" value="PHOSPHOMANNOMUTASE"/>
    <property type="match status" value="1"/>
</dbReference>
<protein>
    <recommendedName>
        <fullName evidence="7">Alpha-D-phosphohexomutase alpha/beta/alpha domain-containing protein</fullName>
    </recommendedName>
</protein>
<dbReference type="PROSITE" id="PS00710">
    <property type="entry name" value="PGM_PMM"/>
    <property type="match status" value="1"/>
</dbReference>
<dbReference type="PANTHER" id="PTHR43771">
    <property type="entry name" value="PHOSPHOMANNOMUTASE"/>
    <property type="match status" value="1"/>
</dbReference>
<feature type="domain" description="Alpha-D-phosphohexomutase alpha/beta/alpha" evidence="7">
    <location>
        <begin position="4"/>
        <end position="121"/>
    </location>
</feature>
<comment type="similarity">
    <text evidence="2">Belongs to the phosphohexose mutase family.</text>
</comment>
<evidence type="ECO:0000313" key="8">
    <source>
        <dbReference type="EMBL" id="PIR88920.1"/>
    </source>
</evidence>
<dbReference type="InterPro" id="IPR016055">
    <property type="entry name" value="A-D-PHexomutase_a/b/a-I/II/III"/>
</dbReference>
<keyword evidence="3" id="KW-0597">Phosphoprotein</keyword>
<dbReference type="Pfam" id="PF02878">
    <property type="entry name" value="PGM_PMM_I"/>
    <property type="match status" value="1"/>
</dbReference>
<proteinExistence type="inferred from homology"/>
<dbReference type="AlphaFoldDB" id="A0A2H0UR98"/>
<dbReference type="GO" id="GO:0000287">
    <property type="term" value="F:magnesium ion binding"/>
    <property type="evidence" value="ECO:0007669"/>
    <property type="project" value="InterPro"/>
</dbReference>
<dbReference type="Proteomes" id="UP000231157">
    <property type="component" value="Unassembled WGS sequence"/>
</dbReference>
<evidence type="ECO:0000256" key="1">
    <source>
        <dbReference type="ARBA" id="ARBA00001946"/>
    </source>
</evidence>
<organism evidence="8 9">
    <name type="scientific">Candidatus Harrisonbacteria bacterium CG10_big_fil_rev_8_21_14_0_10_40_38</name>
    <dbReference type="NCBI Taxonomy" id="1974583"/>
    <lineage>
        <taxon>Bacteria</taxon>
        <taxon>Candidatus Harrisoniibacteriota</taxon>
    </lineage>
</organism>